<keyword evidence="1" id="KW-0812">Transmembrane</keyword>
<evidence type="ECO:0000256" key="1">
    <source>
        <dbReference type="SAM" id="Phobius"/>
    </source>
</evidence>
<feature type="transmembrane region" description="Helical" evidence="1">
    <location>
        <begin position="12"/>
        <end position="32"/>
    </location>
</feature>
<keyword evidence="1" id="KW-0472">Membrane</keyword>
<evidence type="ECO:0008006" key="3">
    <source>
        <dbReference type="Google" id="ProtNLM"/>
    </source>
</evidence>
<proteinExistence type="predicted"/>
<gene>
    <name evidence="2" type="ORF">BN4615_P6473</name>
</gene>
<dbReference type="RefSeq" id="WP_225265746.1">
    <property type="nucleotide sequence ID" value="NZ_CP084058.1"/>
</dbReference>
<dbReference type="NCBIfam" id="TIGR01167">
    <property type="entry name" value="LPXTG_anchor"/>
    <property type="match status" value="1"/>
</dbReference>
<organism evidence="2">
    <name type="scientific">Nonomuraea gerenzanensis</name>
    <dbReference type="NCBI Taxonomy" id="93944"/>
    <lineage>
        <taxon>Bacteria</taxon>
        <taxon>Bacillati</taxon>
        <taxon>Actinomycetota</taxon>
        <taxon>Actinomycetes</taxon>
        <taxon>Streptosporangiales</taxon>
        <taxon>Streptosporangiaceae</taxon>
        <taxon>Nonomuraea</taxon>
    </lineage>
</organism>
<reference evidence="2" key="1">
    <citation type="submission" date="2016-04" db="EMBL/GenBank/DDBJ databases">
        <authorList>
            <person name="Evans L.H."/>
            <person name="Alamgir A."/>
            <person name="Owens N."/>
            <person name="Weber N.D."/>
            <person name="Virtaneva K."/>
            <person name="Barbian K."/>
            <person name="Babar A."/>
            <person name="Rosenke K."/>
        </authorList>
    </citation>
    <scope>NUCLEOTIDE SEQUENCE</scope>
    <source>
        <strain evidence="2">Nono1</strain>
    </source>
</reference>
<evidence type="ECO:0000313" key="2">
    <source>
        <dbReference type="EMBL" id="SBO96957.1"/>
    </source>
</evidence>
<name>A0A1M4EDA3_9ACTN</name>
<dbReference type="EMBL" id="LT559118">
    <property type="protein sequence ID" value="SBO96957.1"/>
    <property type="molecule type" value="Genomic_DNA"/>
</dbReference>
<dbReference type="AlphaFoldDB" id="A0A1M4EDA3"/>
<protein>
    <recommendedName>
        <fullName evidence="3">LPXTG cell wall anchor domain-containing protein</fullName>
    </recommendedName>
</protein>
<keyword evidence="1" id="KW-1133">Transmembrane helix</keyword>
<accession>A0A1M4EDA3</accession>
<sequence length="41" mass="4017">MPLLGGTTSPALPLLGLTALAAGLTGAGLAFLRRRDLAPTA</sequence>